<feature type="compositionally biased region" description="Low complexity" evidence="1">
    <location>
        <begin position="53"/>
        <end position="65"/>
    </location>
</feature>
<dbReference type="Proteomes" id="UP001142055">
    <property type="component" value="Chromosome 1"/>
</dbReference>
<organism evidence="3 4">
    <name type="scientific">Blomia tropicalis</name>
    <name type="common">Mite</name>
    <dbReference type="NCBI Taxonomy" id="40697"/>
    <lineage>
        <taxon>Eukaryota</taxon>
        <taxon>Metazoa</taxon>
        <taxon>Ecdysozoa</taxon>
        <taxon>Arthropoda</taxon>
        <taxon>Chelicerata</taxon>
        <taxon>Arachnida</taxon>
        <taxon>Acari</taxon>
        <taxon>Acariformes</taxon>
        <taxon>Sarcoptiformes</taxon>
        <taxon>Astigmata</taxon>
        <taxon>Glycyphagoidea</taxon>
        <taxon>Echimyopodidae</taxon>
        <taxon>Blomia</taxon>
    </lineage>
</organism>
<evidence type="ECO:0000313" key="4">
    <source>
        <dbReference type="Proteomes" id="UP001142055"/>
    </source>
</evidence>
<proteinExistence type="predicted"/>
<gene>
    <name evidence="3" type="ORF">RDWZM_001153</name>
</gene>
<feature type="compositionally biased region" description="Polar residues" evidence="1">
    <location>
        <begin position="66"/>
        <end position="75"/>
    </location>
</feature>
<dbReference type="EMBL" id="JAPWDV010000001">
    <property type="protein sequence ID" value="KAJ6222608.1"/>
    <property type="molecule type" value="Genomic_DNA"/>
</dbReference>
<feature type="compositionally biased region" description="Low complexity" evidence="1">
    <location>
        <begin position="81"/>
        <end position="95"/>
    </location>
</feature>
<evidence type="ECO:0000313" key="3">
    <source>
        <dbReference type="EMBL" id="KAJ6222608.1"/>
    </source>
</evidence>
<keyword evidence="2" id="KW-0472">Membrane</keyword>
<accession>A0A9Q0RNN9</accession>
<comment type="caution">
    <text evidence="3">The sequence shown here is derived from an EMBL/GenBank/DDBJ whole genome shotgun (WGS) entry which is preliminary data.</text>
</comment>
<keyword evidence="2" id="KW-1133">Transmembrane helix</keyword>
<name>A0A9Q0RNN9_BLOTA</name>
<protein>
    <submittedName>
        <fullName evidence="3">Uncharacterized protein</fullName>
    </submittedName>
</protein>
<keyword evidence="4" id="KW-1185">Reference proteome</keyword>
<dbReference type="AlphaFoldDB" id="A0A9Q0RNN9"/>
<evidence type="ECO:0000256" key="1">
    <source>
        <dbReference type="SAM" id="MobiDB-lite"/>
    </source>
</evidence>
<keyword evidence="2" id="KW-0812">Transmembrane</keyword>
<feature type="transmembrane region" description="Helical" evidence="2">
    <location>
        <begin position="6"/>
        <end position="25"/>
    </location>
</feature>
<evidence type="ECO:0000256" key="2">
    <source>
        <dbReference type="SAM" id="Phobius"/>
    </source>
</evidence>
<reference evidence="3" key="1">
    <citation type="submission" date="2022-12" db="EMBL/GenBank/DDBJ databases">
        <title>Genome assemblies of Blomia tropicalis.</title>
        <authorList>
            <person name="Cui Y."/>
        </authorList>
    </citation>
    <scope>NUCLEOTIDE SEQUENCE</scope>
    <source>
        <tissue evidence="3">Adult mites</tissue>
    </source>
</reference>
<feature type="region of interest" description="Disordered" evidence="1">
    <location>
        <begin position="53"/>
        <end position="95"/>
    </location>
</feature>
<sequence>MNRYTIVTRIMLIMATILMVDMFAIQVMAQANNGTTTANLNVDGNNSSVTSISTSVTNPITPSTINADVTVSTPANPGAGNETTPPTPVQTTTPEPVNVEWKYYM</sequence>